<name>A0A6B3C9G3_9ACTN</name>
<dbReference type="InterPro" id="IPR024747">
    <property type="entry name" value="Pyridox_Oxase-rel"/>
</dbReference>
<dbReference type="RefSeq" id="WP_164324703.1">
    <property type="nucleotide sequence ID" value="NZ_JAAGLU010000180.1"/>
</dbReference>
<comment type="caution">
    <text evidence="1">The sequence shown here is derived from an EMBL/GenBank/DDBJ whole genome shotgun (WGS) entry which is preliminary data.</text>
</comment>
<protein>
    <submittedName>
        <fullName evidence="1">Pyridoxamine 5'-phosphate oxidase family protein</fullName>
    </submittedName>
</protein>
<dbReference type="SUPFAM" id="SSF50475">
    <property type="entry name" value="FMN-binding split barrel"/>
    <property type="match status" value="1"/>
</dbReference>
<evidence type="ECO:0000313" key="1">
    <source>
        <dbReference type="EMBL" id="NEC92760.1"/>
    </source>
</evidence>
<dbReference type="InterPro" id="IPR012349">
    <property type="entry name" value="Split_barrel_FMN-bd"/>
</dbReference>
<dbReference type="AlphaFoldDB" id="A0A6B3C9G3"/>
<sequence length="142" mass="15849">MSPEELHAIELLRRVPYGRVATSMRALPFLALARHIVVDDKVVLRMHAGFGYHQACNGSVVSYGADNFNSPDERLWSVQFTGTAEIVEPTNGELELFGPGPHFVDGAVFDPVYMRIEPQLVTVHTLAGNMSRQERQYQHALS</sequence>
<accession>A0A6B3C9G3</accession>
<gene>
    <name evidence="1" type="ORF">G3I71_45095</name>
</gene>
<dbReference type="EMBL" id="JAAGLU010000180">
    <property type="protein sequence ID" value="NEC92760.1"/>
    <property type="molecule type" value="Genomic_DNA"/>
</dbReference>
<dbReference type="Pfam" id="PF12900">
    <property type="entry name" value="Pyridox_ox_2"/>
    <property type="match status" value="1"/>
</dbReference>
<organism evidence="1">
    <name type="scientific">Streptomyces sp. SID12501</name>
    <dbReference type="NCBI Taxonomy" id="2706042"/>
    <lineage>
        <taxon>Bacteria</taxon>
        <taxon>Bacillati</taxon>
        <taxon>Actinomycetota</taxon>
        <taxon>Actinomycetes</taxon>
        <taxon>Kitasatosporales</taxon>
        <taxon>Streptomycetaceae</taxon>
        <taxon>Streptomyces</taxon>
    </lineage>
</organism>
<proteinExistence type="predicted"/>
<dbReference type="Gene3D" id="2.30.110.10">
    <property type="entry name" value="Electron Transport, Fmn-binding Protein, Chain A"/>
    <property type="match status" value="1"/>
</dbReference>
<reference evidence="1" key="1">
    <citation type="submission" date="2020-01" db="EMBL/GenBank/DDBJ databases">
        <title>Insect and environment-associated Actinomycetes.</title>
        <authorList>
            <person name="Currrie C."/>
            <person name="Chevrette M."/>
            <person name="Carlson C."/>
            <person name="Stubbendieck R."/>
            <person name="Wendt-Pienkowski E."/>
        </authorList>
    </citation>
    <scope>NUCLEOTIDE SEQUENCE</scope>
    <source>
        <strain evidence="1">SID12501</strain>
    </source>
</reference>